<keyword evidence="3" id="KW-1185">Reference proteome</keyword>
<keyword evidence="1" id="KW-0732">Signal</keyword>
<evidence type="ECO:0000256" key="1">
    <source>
        <dbReference type="SAM" id="SignalP"/>
    </source>
</evidence>
<dbReference type="Proteomes" id="UP000261875">
    <property type="component" value="Chromosome"/>
</dbReference>
<reference evidence="2 3" key="1">
    <citation type="submission" date="2017-05" db="EMBL/GenBank/DDBJ databases">
        <title>Genome sequence of Candidatus Fukatsuia symbiotica and Candidatus Hamiltonella defensa from Acyrthosiphon pisum strain 5D.</title>
        <authorList>
            <person name="Patel V.A."/>
            <person name="Chevignon G."/>
            <person name="Russell J.A."/>
            <person name="Oliver K.M."/>
        </authorList>
    </citation>
    <scope>NUCLEOTIDE SEQUENCE [LARGE SCALE GENOMIC DNA]</scope>
    <source>
        <strain evidence="2 3">5D</strain>
    </source>
</reference>
<dbReference type="EMBL" id="CP021659">
    <property type="protein sequence ID" value="AWK14533.1"/>
    <property type="molecule type" value="Genomic_DNA"/>
</dbReference>
<dbReference type="AlphaFoldDB" id="A0A2U8I5U0"/>
<name>A0A2U8I5U0_9GAMM</name>
<organism evidence="2 3">
    <name type="scientific">Candidatus Fukatsuia symbiotica</name>
    <dbReference type="NCBI Taxonomy" id="1878942"/>
    <lineage>
        <taxon>Bacteria</taxon>
        <taxon>Pseudomonadati</taxon>
        <taxon>Pseudomonadota</taxon>
        <taxon>Gammaproteobacteria</taxon>
        <taxon>Enterobacterales</taxon>
        <taxon>Yersiniaceae</taxon>
        <taxon>Candidatus Fukatsuia</taxon>
    </lineage>
</organism>
<sequence length="148" mass="16636">MKLKTIIAFTSVALFSVSANAGNEMNCPSIADISVKNSQYLATTPEGQWLAIRRGGGPVKNFSQALYRPIEKLERGILVTCSYELEKGDIDMRFYKQGKKQEENLIVSIPTTNKPNWQEESMALGEKFYECVNQDPTNCKFTVLTTEK</sequence>
<evidence type="ECO:0000313" key="3">
    <source>
        <dbReference type="Proteomes" id="UP000261875"/>
    </source>
</evidence>
<dbReference type="RefSeq" id="WP_072551168.1">
    <property type="nucleotide sequence ID" value="NZ_CP021659.1"/>
</dbReference>
<evidence type="ECO:0008006" key="4">
    <source>
        <dbReference type="Google" id="ProtNLM"/>
    </source>
</evidence>
<feature type="signal peptide" evidence="1">
    <location>
        <begin position="1"/>
        <end position="21"/>
    </location>
</feature>
<protein>
    <recommendedName>
        <fullName evidence="4">DUF3757 domain-containing protein</fullName>
    </recommendedName>
</protein>
<dbReference type="InterPro" id="IPR022231">
    <property type="entry name" value="DUF3757"/>
</dbReference>
<feature type="chain" id="PRO_5016151561" description="DUF3757 domain-containing protein" evidence="1">
    <location>
        <begin position="22"/>
        <end position="148"/>
    </location>
</feature>
<gene>
    <name evidence="2" type="ORF">CCS41_08685</name>
</gene>
<proteinExistence type="predicted"/>
<dbReference type="KEGG" id="fsm:CCS41_08685"/>
<accession>A0A2U8I5U0</accession>
<dbReference type="Pfam" id="PF12582">
    <property type="entry name" value="DUF3757"/>
    <property type="match status" value="1"/>
</dbReference>
<evidence type="ECO:0000313" key="2">
    <source>
        <dbReference type="EMBL" id="AWK14533.1"/>
    </source>
</evidence>